<dbReference type="PANTHER" id="PTHR46111">
    <property type="entry name" value="RIBOSOMAL RNA SMALL SUBUNIT METHYLTRANSFERASE I"/>
    <property type="match status" value="1"/>
</dbReference>
<evidence type="ECO:0000259" key="7">
    <source>
        <dbReference type="Pfam" id="PF00590"/>
    </source>
</evidence>
<dbReference type="AlphaFoldDB" id="A0AAW8B1Y8"/>
<evidence type="ECO:0000313" key="9">
    <source>
        <dbReference type="EMBL" id="MDP1520045.1"/>
    </source>
</evidence>
<dbReference type="PROSITE" id="PS01296">
    <property type="entry name" value="RSMI"/>
    <property type="match status" value="1"/>
</dbReference>
<dbReference type="FunFam" id="3.40.1010.10:FF:000002">
    <property type="entry name" value="Ribosomal RNA small subunit methyltransferase I"/>
    <property type="match status" value="1"/>
</dbReference>
<dbReference type="PANTHER" id="PTHR46111:SF1">
    <property type="entry name" value="RIBOSOMAL RNA SMALL SUBUNIT METHYLTRANSFERASE I"/>
    <property type="match status" value="1"/>
</dbReference>
<dbReference type="InterPro" id="IPR000878">
    <property type="entry name" value="4pyrrol_Mease"/>
</dbReference>
<feature type="domain" description="RsmI HTH" evidence="8">
    <location>
        <begin position="232"/>
        <end position="275"/>
    </location>
</feature>
<dbReference type="GO" id="GO:0070677">
    <property type="term" value="F:rRNA (cytosine-2'-O-)-methyltransferase activity"/>
    <property type="evidence" value="ECO:0007669"/>
    <property type="project" value="UniProtKB-UniRule"/>
</dbReference>
<comment type="function">
    <text evidence="6">Catalyzes the 2'-O-methylation of the ribose of cytidine 1402 (C1402) in 16S rRNA.</text>
</comment>
<dbReference type="HAMAP" id="MF_01877">
    <property type="entry name" value="16SrRNA_methyltr_I"/>
    <property type="match status" value="1"/>
</dbReference>
<dbReference type="EMBL" id="JAUUUU010000001">
    <property type="protein sequence ID" value="MDP1520045.1"/>
    <property type="molecule type" value="Genomic_DNA"/>
</dbReference>
<keyword evidence="5 6" id="KW-0949">S-adenosyl-L-methionine</keyword>
<dbReference type="InterPro" id="IPR018063">
    <property type="entry name" value="SAM_MeTrfase_RsmI_CS"/>
</dbReference>
<evidence type="ECO:0000313" key="10">
    <source>
        <dbReference type="Proteomes" id="UP001178354"/>
    </source>
</evidence>
<dbReference type="Gene3D" id="3.40.1010.10">
    <property type="entry name" value="Cobalt-precorrin-4 Transmethylase, Domain 1"/>
    <property type="match status" value="1"/>
</dbReference>
<feature type="domain" description="Tetrapyrrole methylase" evidence="7">
    <location>
        <begin position="5"/>
        <end position="204"/>
    </location>
</feature>
<dbReference type="InterPro" id="IPR014776">
    <property type="entry name" value="4pyrrole_Mease_sub2"/>
</dbReference>
<dbReference type="FunFam" id="3.30.950.10:FF:000002">
    <property type="entry name" value="Ribosomal RNA small subunit methyltransferase I"/>
    <property type="match status" value="1"/>
</dbReference>
<dbReference type="CDD" id="cd11648">
    <property type="entry name" value="RsmI"/>
    <property type="match status" value="1"/>
</dbReference>
<keyword evidence="3 6" id="KW-0489">Methyltransferase</keyword>
<dbReference type="NCBIfam" id="TIGR00096">
    <property type="entry name" value="16S rRNA (cytidine(1402)-2'-O)-methyltransferase"/>
    <property type="match status" value="1"/>
</dbReference>
<comment type="similarity">
    <text evidence="6">Belongs to the methyltransferase superfamily. RsmI family.</text>
</comment>
<keyword evidence="1 6" id="KW-0963">Cytoplasm</keyword>
<dbReference type="Pfam" id="PF00590">
    <property type="entry name" value="TP_methylase"/>
    <property type="match status" value="1"/>
</dbReference>
<dbReference type="Gene3D" id="3.30.950.10">
    <property type="entry name" value="Methyltransferase, Cobalt-precorrin-4 Transmethylase, Domain 2"/>
    <property type="match status" value="1"/>
</dbReference>
<dbReference type="SUPFAM" id="SSF53790">
    <property type="entry name" value="Tetrapyrrole methylase"/>
    <property type="match status" value="1"/>
</dbReference>
<organism evidence="9 10">
    <name type="scientific">Porticoccus litoralis</name>
    <dbReference type="NCBI Taxonomy" id="434086"/>
    <lineage>
        <taxon>Bacteria</taxon>
        <taxon>Pseudomonadati</taxon>
        <taxon>Pseudomonadota</taxon>
        <taxon>Gammaproteobacteria</taxon>
        <taxon>Cellvibrionales</taxon>
        <taxon>Porticoccaceae</taxon>
        <taxon>Porticoccus</taxon>
    </lineage>
</organism>
<gene>
    <name evidence="6 9" type="primary">rsmI</name>
    <name evidence="9" type="ORF">Q8A57_03600</name>
</gene>
<comment type="caution">
    <text evidence="9">The sequence shown here is derived from an EMBL/GenBank/DDBJ whole genome shotgun (WGS) entry which is preliminary data.</text>
</comment>
<keyword evidence="10" id="KW-1185">Reference proteome</keyword>
<evidence type="ECO:0000256" key="3">
    <source>
        <dbReference type="ARBA" id="ARBA00022603"/>
    </source>
</evidence>
<dbReference type="InterPro" id="IPR053910">
    <property type="entry name" value="RsmI_HTH"/>
</dbReference>
<accession>A0AAW8B1Y8</accession>
<dbReference type="Pfam" id="PF23016">
    <property type="entry name" value="RsmI_C"/>
    <property type="match status" value="1"/>
</dbReference>
<dbReference type="PIRSF" id="PIRSF005917">
    <property type="entry name" value="MTase_YraL"/>
    <property type="match status" value="1"/>
</dbReference>
<dbReference type="GO" id="GO:0005737">
    <property type="term" value="C:cytoplasm"/>
    <property type="evidence" value="ECO:0007669"/>
    <property type="project" value="UniProtKB-SubCell"/>
</dbReference>
<name>A0AAW8B1Y8_9GAMM</name>
<evidence type="ECO:0000256" key="4">
    <source>
        <dbReference type="ARBA" id="ARBA00022679"/>
    </source>
</evidence>
<evidence type="ECO:0000256" key="1">
    <source>
        <dbReference type="ARBA" id="ARBA00022490"/>
    </source>
</evidence>
<evidence type="ECO:0000256" key="5">
    <source>
        <dbReference type="ARBA" id="ARBA00022691"/>
    </source>
</evidence>
<sequence length="276" mass="29609">MAGELYVVATPIGNLGDMVPRAVDVLHAVDLIAAEDTRHSGRLLKHLGIDTPMVPYHDHGEEHQSQRILQTLGQGQTVALISDAGTPLISDPGYRLVRKARQLGVKVVPIPGPCALIAALCASGLPSDRFSFEGFLPAKSGARQKKLSALADDPRTLVFYESPHRVLDTLSDMVAELGADREAVLARELTKAFETFLAGSLEELCQMVEEDANQQRGEIVILVSGAPEVAVSESEQRRVLALLMEELPLKQAAALAAKITGGHKNALYQLALSLKG</sequence>
<dbReference type="InterPro" id="IPR008189">
    <property type="entry name" value="rRNA_ssu_MeTfrase_I"/>
</dbReference>
<evidence type="ECO:0000256" key="2">
    <source>
        <dbReference type="ARBA" id="ARBA00022552"/>
    </source>
</evidence>
<dbReference type="EC" id="2.1.1.198" evidence="6"/>
<evidence type="ECO:0000256" key="6">
    <source>
        <dbReference type="HAMAP-Rule" id="MF_01877"/>
    </source>
</evidence>
<dbReference type="InterPro" id="IPR014777">
    <property type="entry name" value="4pyrrole_Mease_sub1"/>
</dbReference>
<dbReference type="Proteomes" id="UP001178354">
    <property type="component" value="Unassembled WGS sequence"/>
</dbReference>
<comment type="catalytic activity">
    <reaction evidence="6">
        <text>cytidine(1402) in 16S rRNA + S-adenosyl-L-methionine = 2'-O-methylcytidine(1402) in 16S rRNA + S-adenosyl-L-homocysteine + H(+)</text>
        <dbReference type="Rhea" id="RHEA:42924"/>
        <dbReference type="Rhea" id="RHEA-COMP:10285"/>
        <dbReference type="Rhea" id="RHEA-COMP:10286"/>
        <dbReference type="ChEBI" id="CHEBI:15378"/>
        <dbReference type="ChEBI" id="CHEBI:57856"/>
        <dbReference type="ChEBI" id="CHEBI:59789"/>
        <dbReference type="ChEBI" id="CHEBI:74495"/>
        <dbReference type="ChEBI" id="CHEBI:82748"/>
        <dbReference type="EC" id="2.1.1.198"/>
    </reaction>
</comment>
<comment type="subcellular location">
    <subcellularLocation>
        <location evidence="6">Cytoplasm</location>
    </subcellularLocation>
</comment>
<proteinExistence type="inferred from homology"/>
<protein>
    <recommendedName>
        <fullName evidence="6">Ribosomal RNA small subunit methyltransferase I</fullName>
        <ecNumber evidence="6">2.1.1.198</ecNumber>
    </recommendedName>
    <alternativeName>
        <fullName evidence="6">16S rRNA 2'-O-ribose C1402 methyltransferase</fullName>
    </alternativeName>
    <alternativeName>
        <fullName evidence="6">rRNA (cytidine-2'-O-)-methyltransferase RsmI</fullName>
    </alternativeName>
</protein>
<keyword evidence="2 6" id="KW-0698">rRNA processing</keyword>
<reference evidence="9" key="2">
    <citation type="submission" date="2023-08" db="EMBL/GenBank/DDBJ databases">
        <authorList>
            <person name="Luo J."/>
        </authorList>
    </citation>
    <scope>NUCLEOTIDE SEQUENCE</scope>
    <source>
        <strain evidence="9">DSM 25064</strain>
    </source>
</reference>
<dbReference type="RefSeq" id="WP_305169557.1">
    <property type="nucleotide sequence ID" value="NZ_JAUUUU010000001.1"/>
</dbReference>
<evidence type="ECO:0000259" key="8">
    <source>
        <dbReference type="Pfam" id="PF23016"/>
    </source>
</evidence>
<keyword evidence="4 6" id="KW-0808">Transferase</keyword>
<dbReference type="InterPro" id="IPR035996">
    <property type="entry name" value="4pyrrol_Methylase_sf"/>
</dbReference>
<reference evidence="9" key="1">
    <citation type="journal article" date="2010" name="Int. J. Syst. Evol. Microbiol.">
        <title>Porticoccus litoralis gen. nov., sp. nov., a gammaproteobacterium isolated from the Yellow Sea.</title>
        <authorList>
            <person name="Oh H.M."/>
            <person name="Kim H."/>
            <person name="Kim K.M."/>
            <person name="Min G.S."/>
            <person name="Cho J.C."/>
        </authorList>
    </citation>
    <scope>NUCLEOTIDE SEQUENCE</scope>
    <source>
        <strain evidence="9">DSM 25064</strain>
    </source>
</reference>